<dbReference type="SUPFAM" id="SSF53335">
    <property type="entry name" value="S-adenosyl-L-methionine-dependent methyltransferases"/>
    <property type="match status" value="1"/>
</dbReference>
<evidence type="ECO:0000256" key="1">
    <source>
        <dbReference type="SAM" id="MobiDB-lite"/>
    </source>
</evidence>
<dbReference type="AlphaFoldDB" id="A0A8J7WT95"/>
<protein>
    <recommendedName>
        <fullName evidence="4">DNA methylase adenine-specific domain-containing protein</fullName>
    </recommendedName>
</protein>
<dbReference type="Proteomes" id="UP000677913">
    <property type="component" value="Unassembled WGS sequence"/>
</dbReference>
<evidence type="ECO:0000313" key="2">
    <source>
        <dbReference type="EMBL" id="MBS2966350.1"/>
    </source>
</evidence>
<dbReference type="EMBL" id="JAGSXH010000141">
    <property type="protein sequence ID" value="MBS2966350.1"/>
    <property type="molecule type" value="Genomic_DNA"/>
</dbReference>
<accession>A0A8J7WT95</accession>
<evidence type="ECO:0008006" key="4">
    <source>
        <dbReference type="Google" id="ProtNLM"/>
    </source>
</evidence>
<sequence>MHDAPGPVGASGLMTLAEISQLAGVSRPAVTNWRRRFPDFPAQIGTDAARPQFDAGQVTGWLLAHNTLGHAQPSELQFEGALHSLAAYATQFEPTRLLEVTSALLCLRALDDHDEPLFSAGDGSAAGDAESCERAWARIVARAREEDEDDEFLLGEIESADASTVALARLADSLTEAAYGPANAHEKLLAARHRLGLTELTVNALAPQLTLLIAQLSGAEAHASKHQAVAFADFHAGAGDVLQALAENAGPEARIRVLAAEADPLRARLSRRRMLIRGVDYMDLDVQIGTEIQRDLAEPDIAVICLPYRVGEQRDPASVFAQIRRVLDESGDTCATTIVLGPADALVGPLAPMSQAERERQRLLDTGLAEAVVRLPGGMIPFRPGYHSSLWILRRNPVPKARGRVLLCDVSAQALTSEVTRKLTEDVRHWRAAGYDPAGHSPRSGAPIDIRELAQRPGAPLDPPRKPSVYEWVLGIDERVQAIRQAEAQLAKQETQGAGKRGPLRGVAQRRTDQVPARTTLGALITAKRIEVIAGLRLDAAHLAPGGNHAVIGTAEVAGRAEVGERHIDLLTLTANYGHAQLTRPGDLVVCLNGDVTVLVDEQGANVVEFPARVLRILEHRRNPQPTPRVLAALLEAAHGTGRAGTAVRAARKLEDFELPLLSTRDIQHYDRLLKDLNDRRALIAGQLASIDLIHGLTRRGLADGTLTVGPAPAAFEPSDR</sequence>
<organism evidence="2 3">
    <name type="scientific">Actinocrinis puniceicyclus</name>
    <dbReference type="NCBI Taxonomy" id="977794"/>
    <lineage>
        <taxon>Bacteria</taxon>
        <taxon>Bacillati</taxon>
        <taxon>Actinomycetota</taxon>
        <taxon>Actinomycetes</taxon>
        <taxon>Catenulisporales</taxon>
        <taxon>Actinospicaceae</taxon>
        <taxon>Actinocrinis</taxon>
    </lineage>
</organism>
<evidence type="ECO:0000313" key="3">
    <source>
        <dbReference type="Proteomes" id="UP000677913"/>
    </source>
</evidence>
<keyword evidence="3" id="KW-1185">Reference proteome</keyword>
<dbReference type="InterPro" id="IPR029063">
    <property type="entry name" value="SAM-dependent_MTases_sf"/>
</dbReference>
<gene>
    <name evidence="2" type="ORF">KGA66_25125</name>
</gene>
<comment type="caution">
    <text evidence="2">The sequence shown here is derived from an EMBL/GenBank/DDBJ whole genome shotgun (WGS) entry which is preliminary data.</text>
</comment>
<name>A0A8J7WT95_9ACTN</name>
<reference evidence="2" key="1">
    <citation type="submission" date="2021-04" db="EMBL/GenBank/DDBJ databases">
        <title>Genome based classification of Actinospica acidithermotolerans sp. nov., an actinobacterium isolated from an Indonesian hot spring.</title>
        <authorList>
            <person name="Kusuma A.B."/>
            <person name="Putra K.E."/>
            <person name="Nafisah S."/>
            <person name="Loh J."/>
            <person name="Nouioui I."/>
            <person name="Goodfellow M."/>
        </authorList>
    </citation>
    <scope>NUCLEOTIDE SEQUENCE</scope>
    <source>
        <strain evidence="2">DSM 45618</strain>
    </source>
</reference>
<dbReference type="Gene3D" id="3.40.50.150">
    <property type="entry name" value="Vaccinia Virus protein VP39"/>
    <property type="match status" value="2"/>
</dbReference>
<feature type="region of interest" description="Disordered" evidence="1">
    <location>
        <begin position="491"/>
        <end position="510"/>
    </location>
</feature>
<proteinExistence type="predicted"/>
<dbReference type="RefSeq" id="WP_211471336.1">
    <property type="nucleotide sequence ID" value="NZ_JAGSXH010000141.1"/>
</dbReference>